<dbReference type="EMBL" id="JYDP01000103">
    <property type="protein sequence ID" value="KRZ07367.1"/>
    <property type="molecule type" value="Genomic_DNA"/>
</dbReference>
<name>A0A0V1H9Z2_9BILA</name>
<comment type="caution">
    <text evidence="1">The sequence shown here is derived from an EMBL/GenBank/DDBJ whole genome shotgun (WGS) entry which is preliminary data.</text>
</comment>
<evidence type="ECO:0000313" key="2">
    <source>
        <dbReference type="Proteomes" id="UP000055024"/>
    </source>
</evidence>
<organism evidence="1 2">
    <name type="scientific">Trichinella zimbabwensis</name>
    <dbReference type="NCBI Taxonomy" id="268475"/>
    <lineage>
        <taxon>Eukaryota</taxon>
        <taxon>Metazoa</taxon>
        <taxon>Ecdysozoa</taxon>
        <taxon>Nematoda</taxon>
        <taxon>Enoplea</taxon>
        <taxon>Dorylaimia</taxon>
        <taxon>Trichinellida</taxon>
        <taxon>Trichinellidae</taxon>
        <taxon>Trichinella</taxon>
    </lineage>
</organism>
<protein>
    <submittedName>
        <fullName evidence="1">Uncharacterized protein</fullName>
    </submittedName>
</protein>
<dbReference type="OrthoDB" id="6770905at2759"/>
<dbReference type="AlphaFoldDB" id="A0A0V1H9Z2"/>
<evidence type="ECO:0000313" key="1">
    <source>
        <dbReference type="EMBL" id="KRZ07367.1"/>
    </source>
</evidence>
<accession>A0A0V1H9Z2</accession>
<reference evidence="1 2" key="1">
    <citation type="submission" date="2015-01" db="EMBL/GenBank/DDBJ databases">
        <title>Evolution of Trichinella species and genotypes.</title>
        <authorList>
            <person name="Korhonen P.K."/>
            <person name="Edoardo P."/>
            <person name="Giuseppe L.R."/>
            <person name="Gasser R.B."/>
        </authorList>
    </citation>
    <scope>NUCLEOTIDE SEQUENCE [LARGE SCALE GENOMIC DNA]</scope>
    <source>
        <strain evidence="1">ISS1029</strain>
    </source>
</reference>
<dbReference type="Proteomes" id="UP000055024">
    <property type="component" value="Unassembled WGS sequence"/>
</dbReference>
<keyword evidence="2" id="KW-1185">Reference proteome</keyword>
<sequence length="123" mass="14166">LMTCESLFLYIFTQHADVVDADISTKADKELIDLSEDFLFKINTVLAISLKRISNSFHRSIKCGFLLLLRRCLKLIKSKFRNKLQLSGILHLKLILVSVDVKEVISQNRKQTHCLSTPHYAFD</sequence>
<gene>
    <name evidence="1" type="ORF">T11_2827</name>
</gene>
<proteinExistence type="predicted"/>
<feature type="non-terminal residue" evidence="1">
    <location>
        <position position="1"/>
    </location>
</feature>